<reference evidence="2" key="1">
    <citation type="submission" date="2020-11" db="EMBL/GenBank/DDBJ databases">
        <authorList>
            <person name="Whitehead M."/>
        </authorList>
    </citation>
    <scope>NUCLEOTIDE SEQUENCE</scope>
    <source>
        <strain evidence="2">EGII</strain>
    </source>
</reference>
<dbReference type="AlphaFoldDB" id="A0A811UBS4"/>
<gene>
    <name evidence="2" type="ORF">CCAP1982_LOCUS4716</name>
</gene>
<evidence type="ECO:0000313" key="3">
    <source>
        <dbReference type="Proteomes" id="UP000606786"/>
    </source>
</evidence>
<feature type="chain" id="PRO_5032983221" evidence="1">
    <location>
        <begin position="18"/>
        <end position="71"/>
    </location>
</feature>
<feature type="signal peptide" evidence="1">
    <location>
        <begin position="1"/>
        <end position="17"/>
    </location>
</feature>
<accession>A0A811UBS4</accession>
<feature type="non-terminal residue" evidence="2">
    <location>
        <position position="1"/>
    </location>
</feature>
<name>A0A811UBS4_CERCA</name>
<proteinExistence type="predicted"/>
<sequence length="71" mass="7465">CALILAMIANVIAHTLALTYANVKIFGDCESSGHFNASVGCCKAVRLLVCNAACHIEHAPTHCSNIAGWHS</sequence>
<keyword evidence="3" id="KW-1185">Reference proteome</keyword>
<evidence type="ECO:0000313" key="2">
    <source>
        <dbReference type="EMBL" id="CAD6996010.1"/>
    </source>
</evidence>
<evidence type="ECO:0000256" key="1">
    <source>
        <dbReference type="SAM" id="SignalP"/>
    </source>
</evidence>
<protein>
    <submittedName>
        <fullName evidence="2">(Mediterranean fruit fly) hypothetical protein</fullName>
    </submittedName>
</protein>
<comment type="caution">
    <text evidence="2">The sequence shown here is derived from an EMBL/GenBank/DDBJ whole genome shotgun (WGS) entry which is preliminary data.</text>
</comment>
<dbReference type="EMBL" id="CAJHJT010000001">
    <property type="protein sequence ID" value="CAD6996010.1"/>
    <property type="molecule type" value="Genomic_DNA"/>
</dbReference>
<keyword evidence="1" id="KW-0732">Signal</keyword>
<organism evidence="2 3">
    <name type="scientific">Ceratitis capitata</name>
    <name type="common">Mediterranean fruit fly</name>
    <name type="synonym">Tephritis capitata</name>
    <dbReference type="NCBI Taxonomy" id="7213"/>
    <lineage>
        <taxon>Eukaryota</taxon>
        <taxon>Metazoa</taxon>
        <taxon>Ecdysozoa</taxon>
        <taxon>Arthropoda</taxon>
        <taxon>Hexapoda</taxon>
        <taxon>Insecta</taxon>
        <taxon>Pterygota</taxon>
        <taxon>Neoptera</taxon>
        <taxon>Endopterygota</taxon>
        <taxon>Diptera</taxon>
        <taxon>Brachycera</taxon>
        <taxon>Muscomorpha</taxon>
        <taxon>Tephritoidea</taxon>
        <taxon>Tephritidae</taxon>
        <taxon>Ceratitis</taxon>
        <taxon>Ceratitis</taxon>
    </lineage>
</organism>
<dbReference type="Proteomes" id="UP000606786">
    <property type="component" value="Unassembled WGS sequence"/>
</dbReference>